<dbReference type="PANTHER" id="PTHR43294:SF21">
    <property type="entry name" value="CATION TRANSPORTING ATPASE"/>
    <property type="match status" value="1"/>
</dbReference>
<dbReference type="InterPro" id="IPR008250">
    <property type="entry name" value="ATPase_P-typ_transduc_dom_A_sf"/>
</dbReference>
<dbReference type="SMART" id="SM00831">
    <property type="entry name" value="Cation_ATPase_N"/>
    <property type="match status" value="1"/>
</dbReference>
<comment type="caution">
    <text evidence="13">The sequence shown here is derived from an EMBL/GenBank/DDBJ whole genome shotgun (WGS) entry which is preliminary data.</text>
</comment>
<keyword evidence="8 11" id="KW-1133">Transmembrane helix</keyword>
<dbReference type="AlphaFoldDB" id="A0A953M3Y3"/>
<evidence type="ECO:0000256" key="1">
    <source>
        <dbReference type="ARBA" id="ARBA00004651"/>
    </source>
</evidence>
<dbReference type="InterPro" id="IPR023298">
    <property type="entry name" value="ATPase_P-typ_TM_dom_sf"/>
</dbReference>
<feature type="region of interest" description="Disordered" evidence="10">
    <location>
        <begin position="1045"/>
        <end position="1071"/>
    </location>
</feature>
<dbReference type="PROSITE" id="PS00154">
    <property type="entry name" value="ATPASE_E1_E2"/>
    <property type="match status" value="1"/>
</dbReference>
<protein>
    <submittedName>
        <fullName evidence="13">Cation-transporting P-type ATPase</fullName>
    </submittedName>
</protein>
<evidence type="ECO:0000313" key="13">
    <source>
        <dbReference type="EMBL" id="MBZ0158466.1"/>
    </source>
</evidence>
<dbReference type="GO" id="GO:0005886">
    <property type="term" value="C:plasma membrane"/>
    <property type="evidence" value="ECO:0007669"/>
    <property type="project" value="UniProtKB-SubCell"/>
</dbReference>
<dbReference type="GO" id="GO:0005524">
    <property type="term" value="F:ATP binding"/>
    <property type="evidence" value="ECO:0007669"/>
    <property type="project" value="UniProtKB-KW"/>
</dbReference>
<comment type="similarity">
    <text evidence="2">Belongs to the cation transport ATPase (P-type) (TC 3.A.3) family. Type IIA subfamily.</text>
</comment>
<evidence type="ECO:0000256" key="3">
    <source>
        <dbReference type="ARBA" id="ARBA00022475"/>
    </source>
</evidence>
<keyword evidence="4 11" id="KW-0812">Transmembrane</keyword>
<dbReference type="InterPro" id="IPR001757">
    <property type="entry name" value="P_typ_ATPase"/>
</dbReference>
<dbReference type="InterPro" id="IPR036412">
    <property type="entry name" value="HAD-like_sf"/>
</dbReference>
<dbReference type="InterPro" id="IPR023214">
    <property type="entry name" value="HAD_sf"/>
</dbReference>
<dbReference type="Proteomes" id="UP000705867">
    <property type="component" value="Unassembled WGS sequence"/>
</dbReference>
<dbReference type="Pfam" id="PF00690">
    <property type="entry name" value="Cation_ATPase_N"/>
    <property type="match status" value="1"/>
</dbReference>
<sequence>MVQTIHATVKGRARYKIQGLYRSLSLKKHLDTRLPQEEGIRSVSVNIMTGTILVLFNSVNTSSSVGRLVRNIVLEHNIGLPSPTGASRPPEEDRQQGRTGKIRKNRGGVPPASRDTREKRVRDLSRRKVRKLVIRAEEQLSGAWHAMEARHILALFGTGADTGLSDERAKEHLGKFGPNLLPESVPRSGLSILLSQFSSLPTALLGAAAGISLLTGGIADAVVILGVVAINAVIGYATESQAEKTIHSLKSLVRPSSLVLRDGDYREISADEVVPGDILVLRPGSYVAADSRLIEVQHLSIDESALTGESLPVVKRVDALGSTPVIPLGDRTNMVYMGTLVTGGQGLALVVATGHYTEIGRIQTLVGYAKPPETPMEKQLRRMGAQLVAIGGAVCGLVFLIGLLRGYGFLRMLKTSISLAVAAVPEGLPTIATTTLAIGIRIMRKHNVLIRHLDAVEALGSVQTICLDKTGTITLNSMSITAVHCGMRKIRVADGRFTSDGEDINPYETEELLRLIHITVLCNETEIIDTDEDPRQTPRHQKKNRIDRHILRGSPTENALIQMAVTAGIDVLLLRERYPLITMYHRSEKRNYMATLHVFDGATRMIALKGSPSEVLSLCKWHLREGEMLPLTEEDRLAVETGNGRMAGDALRILGVAYCIVTEDRDPLDIRNGFIWLGLIGMTDPLRKGVKKLIGSLHKAGIATVMITGDQSPTAYAIGKELNLSNGMPLEILDSTHLNTLEPGIMKALCERVHVFSRVSPSHKLQIVQALQGAGKVVAMTGDGINDGPALKAADIGIAMGHTGTDVAREVADMILAEDNLETMIVAVSHGRTIYNNIRKSVHFLLATNLSEIMVMFAAIAGGAGEPLNAMQLLWINLISDIFPGLALALEPPEPDVLSRPPRDPSQPIIQTSDFKRIALESGVLSASTLGAYGYGLLRYGPGPRAGTLAFMSLTSCQLLHALSCRSEEPGVFIPGGKDSRSHPSLPPNRYLNAALTGSFILQGLTLAVPGLRKLLGIGPIGVLDGIVAGGSALVSLTVNEMTKTRPLKRNAHQERRTAPTESPLPEDLSP</sequence>
<dbReference type="InterPro" id="IPR004014">
    <property type="entry name" value="ATPase_P-typ_cation-transptr_N"/>
</dbReference>
<reference evidence="13" key="2">
    <citation type="submission" date="2021-08" db="EMBL/GenBank/DDBJ databases">
        <authorList>
            <person name="Dalcin Martins P."/>
        </authorList>
    </citation>
    <scope>NUCLEOTIDE SEQUENCE</scope>
    <source>
        <strain evidence="13">MAG_39</strain>
    </source>
</reference>
<dbReference type="GO" id="GO:0016887">
    <property type="term" value="F:ATP hydrolysis activity"/>
    <property type="evidence" value="ECO:0007669"/>
    <property type="project" value="InterPro"/>
</dbReference>
<dbReference type="InterPro" id="IPR050510">
    <property type="entry name" value="Cation_transp_ATPase_P-type"/>
</dbReference>
<evidence type="ECO:0000256" key="6">
    <source>
        <dbReference type="ARBA" id="ARBA00022840"/>
    </source>
</evidence>
<reference evidence="13" key="1">
    <citation type="journal article" date="2021" name="bioRxiv">
        <title>Unraveling nitrogen, sulfur and carbon metabolic pathways and microbial community transcriptional responses to substrate deprivation and toxicity stresses in a bioreactor mimicking anoxic brackish coastal sediment conditions.</title>
        <authorList>
            <person name="Martins P.D."/>
            <person name="Echeveste M.J."/>
            <person name="Arshad A."/>
            <person name="Kurth J."/>
            <person name="Ouboter H."/>
            <person name="Jetten M.S.M."/>
            <person name="Welte C.U."/>
        </authorList>
    </citation>
    <scope>NUCLEOTIDE SEQUENCE</scope>
    <source>
        <strain evidence="13">MAG_39</strain>
    </source>
</reference>
<evidence type="ECO:0000313" key="14">
    <source>
        <dbReference type="Proteomes" id="UP000705867"/>
    </source>
</evidence>
<feature type="transmembrane region" description="Helical" evidence="11">
    <location>
        <begin position="842"/>
        <end position="864"/>
    </location>
</feature>
<dbReference type="Pfam" id="PF00689">
    <property type="entry name" value="Cation_ATPase_C"/>
    <property type="match status" value="1"/>
</dbReference>
<evidence type="ECO:0000256" key="11">
    <source>
        <dbReference type="SAM" id="Phobius"/>
    </source>
</evidence>
<keyword evidence="3" id="KW-1003">Cell membrane</keyword>
<dbReference type="SUPFAM" id="SSF81653">
    <property type="entry name" value="Calcium ATPase, transduction domain A"/>
    <property type="match status" value="1"/>
</dbReference>
<feature type="transmembrane region" description="Helical" evidence="11">
    <location>
        <begin position="217"/>
        <end position="237"/>
    </location>
</feature>
<dbReference type="Gene3D" id="3.40.50.1000">
    <property type="entry name" value="HAD superfamily/HAD-like"/>
    <property type="match status" value="1"/>
</dbReference>
<evidence type="ECO:0000256" key="4">
    <source>
        <dbReference type="ARBA" id="ARBA00022692"/>
    </source>
</evidence>
<keyword evidence="5" id="KW-0547">Nucleotide-binding</keyword>
<feature type="compositionally biased region" description="Basic and acidic residues" evidence="10">
    <location>
        <begin position="114"/>
        <end position="123"/>
    </location>
</feature>
<dbReference type="InterPro" id="IPR059000">
    <property type="entry name" value="ATPase_P-type_domA"/>
</dbReference>
<dbReference type="InterPro" id="IPR044492">
    <property type="entry name" value="P_typ_ATPase_HD_dom"/>
</dbReference>
<dbReference type="Gene3D" id="1.20.1110.10">
    <property type="entry name" value="Calcium-transporting ATPase, transmembrane domain"/>
    <property type="match status" value="1"/>
</dbReference>
<dbReference type="InterPro" id="IPR006068">
    <property type="entry name" value="ATPase_P-typ_cation-transptr_C"/>
</dbReference>
<dbReference type="SFLD" id="SFLDG00002">
    <property type="entry name" value="C1.7:_P-type_atpase_like"/>
    <property type="match status" value="1"/>
</dbReference>
<feature type="transmembrane region" description="Helical" evidence="11">
    <location>
        <begin position="419"/>
        <end position="443"/>
    </location>
</feature>
<dbReference type="PRINTS" id="PR00120">
    <property type="entry name" value="HATPASE"/>
</dbReference>
<dbReference type="EMBL" id="JAIOIV010000154">
    <property type="protein sequence ID" value="MBZ0158466.1"/>
    <property type="molecule type" value="Genomic_DNA"/>
</dbReference>
<evidence type="ECO:0000256" key="9">
    <source>
        <dbReference type="ARBA" id="ARBA00023136"/>
    </source>
</evidence>
<gene>
    <name evidence="13" type="ORF">K8I29_19890</name>
</gene>
<dbReference type="InterPro" id="IPR023299">
    <property type="entry name" value="ATPase_P-typ_cyto_dom_N"/>
</dbReference>
<dbReference type="Pfam" id="PF13246">
    <property type="entry name" value="Cation_ATPase"/>
    <property type="match status" value="1"/>
</dbReference>
<evidence type="ECO:0000259" key="12">
    <source>
        <dbReference type="SMART" id="SM00831"/>
    </source>
</evidence>
<feature type="domain" description="Cation-transporting P-type ATPase N-terminal" evidence="12">
    <location>
        <begin position="143"/>
        <end position="217"/>
    </location>
</feature>
<dbReference type="SUPFAM" id="SSF81665">
    <property type="entry name" value="Calcium ATPase, transmembrane domain M"/>
    <property type="match status" value="1"/>
</dbReference>
<keyword evidence="7" id="KW-1278">Translocase</keyword>
<dbReference type="SFLD" id="SFLDF00027">
    <property type="entry name" value="p-type_atpase"/>
    <property type="match status" value="1"/>
</dbReference>
<dbReference type="NCBIfam" id="TIGR01494">
    <property type="entry name" value="ATPase_P-type"/>
    <property type="match status" value="2"/>
</dbReference>
<proteinExistence type="inferred from homology"/>
<dbReference type="InterPro" id="IPR018303">
    <property type="entry name" value="ATPase_P-typ_P_site"/>
</dbReference>
<comment type="subcellular location">
    <subcellularLocation>
        <location evidence="1">Cell membrane</location>
        <topology evidence="1">Multi-pass membrane protein</topology>
    </subcellularLocation>
</comment>
<dbReference type="PRINTS" id="PR00119">
    <property type="entry name" value="CATATPASE"/>
</dbReference>
<organism evidence="13 14">
    <name type="scientific">Candidatus Nitrobium versatile</name>
    <dbReference type="NCBI Taxonomy" id="2884831"/>
    <lineage>
        <taxon>Bacteria</taxon>
        <taxon>Pseudomonadati</taxon>
        <taxon>Nitrospirota</taxon>
        <taxon>Nitrospiria</taxon>
        <taxon>Nitrospirales</taxon>
        <taxon>Nitrospiraceae</taxon>
        <taxon>Candidatus Nitrobium</taxon>
    </lineage>
</organism>
<feature type="transmembrane region" description="Helical" evidence="11">
    <location>
        <begin position="387"/>
        <end position="407"/>
    </location>
</feature>
<feature type="region of interest" description="Disordered" evidence="10">
    <location>
        <begin position="79"/>
        <end position="123"/>
    </location>
</feature>
<evidence type="ECO:0000256" key="8">
    <source>
        <dbReference type="ARBA" id="ARBA00022989"/>
    </source>
</evidence>
<dbReference type="Gene3D" id="3.40.1110.10">
    <property type="entry name" value="Calcium-transporting ATPase, cytoplasmic domain N"/>
    <property type="match status" value="1"/>
</dbReference>
<evidence type="ECO:0000256" key="7">
    <source>
        <dbReference type="ARBA" id="ARBA00022967"/>
    </source>
</evidence>
<evidence type="ECO:0000256" key="5">
    <source>
        <dbReference type="ARBA" id="ARBA00022741"/>
    </source>
</evidence>
<dbReference type="Pfam" id="PF00122">
    <property type="entry name" value="E1-E2_ATPase"/>
    <property type="match status" value="1"/>
</dbReference>
<keyword evidence="9 11" id="KW-0472">Membrane</keyword>
<dbReference type="Gene3D" id="2.70.150.10">
    <property type="entry name" value="Calcium-transporting ATPase, cytoplasmic transduction domain A"/>
    <property type="match status" value="1"/>
</dbReference>
<dbReference type="PANTHER" id="PTHR43294">
    <property type="entry name" value="SODIUM/POTASSIUM-TRANSPORTING ATPASE SUBUNIT ALPHA"/>
    <property type="match status" value="1"/>
</dbReference>
<dbReference type="Pfam" id="PF19991">
    <property type="entry name" value="HMA_2"/>
    <property type="match status" value="1"/>
</dbReference>
<accession>A0A953M3Y3</accession>
<name>A0A953M3Y3_9BACT</name>
<evidence type="ECO:0000256" key="10">
    <source>
        <dbReference type="SAM" id="MobiDB-lite"/>
    </source>
</evidence>
<keyword evidence="6" id="KW-0067">ATP-binding</keyword>
<dbReference type="SUPFAM" id="SSF81660">
    <property type="entry name" value="Metal cation-transporting ATPase, ATP-binding domain N"/>
    <property type="match status" value="1"/>
</dbReference>
<evidence type="ECO:0000256" key="2">
    <source>
        <dbReference type="ARBA" id="ARBA00005675"/>
    </source>
</evidence>
<dbReference type="SFLD" id="SFLDS00003">
    <property type="entry name" value="Haloacid_Dehalogenase"/>
    <property type="match status" value="1"/>
</dbReference>
<dbReference type="SUPFAM" id="SSF56784">
    <property type="entry name" value="HAD-like"/>
    <property type="match status" value="1"/>
</dbReference>